<comment type="caution">
    <text evidence="1">The sequence shown here is derived from an EMBL/GenBank/DDBJ whole genome shotgun (WGS) entry which is preliminary data.</text>
</comment>
<reference evidence="1 2" key="1">
    <citation type="journal article" date="2013" name="Mar. Genomics">
        <title>Expression of sulfatases in Rhodopirellula baltica and the diversity of sulfatases in the genus Rhodopirellula.</title>
        <authorList>
            <person name="Wegner C.E."/>
            <person name="Richter-Heitmann T."/>
            <person name="Klindworth A."/>
            <person name="Klockow C."/>
            <person name="Richter M."/>
            <person name="Achstetter T."/>
            <person name="Glockner F.O."/>
            <person name="Harder J."/>
        </authorList>
    </citation>
    <scope>NUCLEOTIDE SEQUENCE [LARGE SCALE GENOMIC DNA]</scope>
    <source>
        <strain evidence="1 2">SWK14</strain>
    </source>
</reference>
<dbReference type="PATRIC" id="fig|993516.3.peg.401"/>
<protein>
    <submittedName>
        <fullName evidence="1">Uncharacterized protein</fullName>
    </submittedName>
</protein>
<gene>
    <name evidence="1" type="ORF">RBSWK_00367</name>
</gene>
<proteinExistence type="predicted"/>
<sequence length="78" mass="8506">METSSRSAIDLVWQSQRNHCATSPATIITMQQVIGEMLASDPFGTPATMPHDRIIVFSLNPLVADGTRDSPVKDSPHE</sequence>
<name>L7CPT4_RHOBT</name>
<evidence type="ECO:0000313" key="2">
    <source>
        <dbReference type="Proteomes" id="UP000010959"/>
    </source>
</evidence>
<dbReference type="AlphaFoldDB" id="L7CPT4"/>
<dbReference type="EMBL" id="AMWG01000008">
    <property type="protein sequence ID" value="ELP35657.1"/>
    <property type="molecule type" value="Genomic_DNA"/>
</dbReference>
<accession>L7CPT4</accession>
<evidence type="ECO:0000313" key="1">
    <source>
        <dbReference type="EMBL" id="ELP35657.1"/>
    </source>
</evidence>
<organism evidence="1 2">
    <name type="scientific">Rhodopirellula baltica SWK14</name>
    <dbReference type="NCBI Taxonomy" id="993516"/>
    <lineage>
        <taxon>Bacteria</taxon>
        <taxon>Pseudomonadati</taxon>
        <taxon>Planctomycetota</taxon>
        <taxon>Planctomycetia</taxon>
        <taxon>Pirellulales</taxon>
        <taxon>Pirellulaceae</taxon>
        <taxon>Rhodopirellula</taxon>
    </lineage>
</organism>
<dbReference type="Proteomes" id="UP000010959">
    <property type="component" value="Unassembled WGS sequence"/>
</dbReference>